<feature type="region of interest" description="Disordered" evidence="1">
    <location>
        <begin position="126"/>
        <end position="211"/>
    </location>
</feature>
<keyword evidence="4" id="KW-1185">Reference proteome</keyword>
<dbReference type="KEGG" id="kne:92182154"/>
<keyword evidence="2" id="KW-0732">Signal</keyword>
<comment type="caution">
    <text evidence="3">The sequence shown here is derived from an EMBL/GenBank/DDBJ whole genome shotgun (WGS) entry which is preliminary data.</text>
</comment>
<feature type="signal peptide" evidence="2">
    <location>
        <begin position="1"/>
        <end position="25"/>
    </location>
</feature>
<gene>
    <name evidence="3" type="ORF">IAR55_004896</name>
</gene>
<dbReference type="AlphaFoldDB" id="A0AAW0YM61"/>
<feature type="compositionally biased region" description="Polar residues" evidence="1">
    <location>
        <begin position="180"/>
        <end position="190"/>
    </location>
</feature>
<dbReference type="EMBL" id="JBCAWK010000009">
    <property type="protein sequence ID" value="KAK8849561.1"/>
    <property type="molecule type" value="Genomic_DNA"/>
</dbReference>
<evidence type="ECO:0000256" key="2">
    <source>
        <dbReference type="SAM" id="SignalP"/>
    </source>
</evidence>
<feature type="chain" id="PRO_5043486178" evidence="2">
    <location>
        <begin position="26"/>
        <end position="211"/>
    </location>
</feature>
<evidence type="ECO:0000313" key="3">
    <source>
        <dbReference type="EMBL" id="KAK8849561.1"/>
    </source>
</evidence>
<feature type="compositionally biased region" description="Low complexity" evidence="1">
    <location>
        <begin position="168"/>
        <end position="179"/>
    </location>
</feature>
<organism evidence="3 4">
    <name type="scientific">Kwoniella newhampshirensis</name>
    <dbReference type="NCBI Taxonomy" id="1651941"/>
    <lineage>
        <taxon>Eukaryota</taxon>
        <taxon>Fungi</taxon>
        <taxon>Dikarya</taxon>
        <taxon>Basidiomycota</taxon>
        <taxon>Agaricomycotina</taxon>
        <taxon>Tremellomycetes</taxon>
        <taxon>Tremellales</taxon>
        <taxon>Cryptococcaceae</taxon>
        <taxon>Kwoniella</taxon>
    </lineage>
</organism>
<evidence type="ECO:0000256" key="1">
    <source>
        <dbReference type="SAM" id="MobiDB-lite"/>
    </source>
</evidence>
<accession>A0AAW0YM61</accession>
<sequence length="211" mass="22503">MDHLSSIIDITFLLFALFVIPHAAALPFSSTGGADTNTDTDTGLTSHPTCPLPTPGTQPSPSAHLSAPTLVPNITITPSHIPPSPSSIQQDHQRAIFQPRPRPAPFRTLGPHRRKIVSFSLSSIDDILSPSAMGDGKKRRPPTPFIRPESLASPLIETTPSPSPGPHPSQSQGQGHGSPLTSPAQSTGSMEMSHRPNEEDTMGVKRKWLMA</sequence>
<dbReference type="Proteomes" id="UP001388673">
    <property type="component" value="Unassembled WGS sequence"/>
</dbReference>
<feature type="region of interest" description="Disordered" evidence="1">
    <location>
        <begin position="29"/>
        <end position="63"/>
    </location>
</feature>
<dbReference type="RefSeq" id="XP_066801449.1">
    <property type="nucleotide sequence ID" value="XM_066947990.1"/>
</dbReference>
<reference evidence="3 4" key="1">
    <citation type="journal article" date="2024" name="bioRxiv">
        <title>Comparative genomics of Cryptococcus and Kwoniella reveals pathogenesis evolution and contrasting karyotype dynamics via intercentromeric recombination or chromosome fusion.</title>
        <authorList>
            <person name="Coelho M.A."/>
            <person name="David-Palma M."/>
            <person name="Shea T."/>
            <person name="Bowers K."/>
            <person name="McGinley-Smith S."/>
            <person name="Mohammad A.W."/>
            <person name="Gnirke A."/>
            <person name="Yurkov A.M."/>
            <person name="Nowrousian M."/>
            <person name="Sun S."/>
            <person name="Cuomo C.A."/>
            <person name="Heitman J."/>
        </authorList>
    </citation>
    <scope>NUCLEOTIDE SEQUENCE [LARGE SCALE GENOMIC DNA]</scope>
    <source>
        <strain evidence="3 4">CBS 13917</strain>
    </source>
</reference>
<proteinExistence type="predicted"/>
<evidence type="ECO:0000313" key="4">
    <source>
        <dbReference type="Proteomes" id="UP001388673"/>
    </source>
</evidence>
<protein>
    <submittedName>
        <fullName evidence="3">Uncharacterized protein</fullName>
    </submittedName>
</protein>
<dbReference type="GeneID" id="92182154"/>
<feature type="compositionally biased region" description="Low complexity" evidence="1">
    <location>
        <begin position="29"/>
        <end position="46"/>
    </location>
</feature>
<name>A0AAW0YM61_9TREE</name>